<dbReference type="Gene3D" id="1.10.287.110">
    <property type="entry name" value="DnaJ domain"/>
    <property type="match status" value="1"/>
</dbReference>
<reference evidence="1 2" key="1">
    <citation type="submission" date="2022-05" db="EMBL/GenBank/DDBJ databases">
        <authorList>
            <consortium name="Genoscope - CEA"/>
            <person name="William W."/>
        </authorList>
    </citation>
    <scope>NUCLEOTIDE SEQUENCE [LARGE SCALE GENOMIC DNA]</scope>
</reference>
<keyword evidence="2" id="KW-1185">Reference proteome</keyword>
<dbReference type="EMBL" id="CALNXI010005756">
    <property type="protein sequence ID" value="CAH3198543.1"/>
    <property type="molecule type" value="Genomic_DNA"/>
</dbReference>
<dbReference type="Proteomes" id="UP001159427">
    <property type="component" value="Unassembled WGS sequence"/>
</dbReference>
<dbReference type="InterPro" id="IPR036869">
    <property type="entry name" value="J_dom_sf"/>
</dbReference>
<accession>A0ABN8T322</accession>
<gene>
    <name evidence="1" type="ORF">PEVE_00036265</name>
</gene>
<evidence type="ECO:0008006" key="3">
    <source>
        <dbReference type="Google" id="ProtNLM"/>
    </source>
</evidence>
<name>A0ABN8T322_9CNID</name>
<sequence>MAEPEEAEVDYYAVLNVRNEVNQNELKAAYRVQTRVHVISYQDPAKMKIPVELFSKIQKAYEEFARVLYEKKKQFAISFAGPFDVFRSVPVSKFEQDPGGYNVEQIKTWFKFKDLQRIKAEWIMRGLLSTVS</sequence>
<protein>
    <recommendedName>
        <fullName evidence="3">J domain-containing protein</fullName>
    </recommendedName>
</protein>
<dbReference type="CDD" id="cd06257">
    <property type="entry name" value="DnaJ"/>
    <property type="match status" value="1"/>
</dbReference>
<dbReference type="SUPFAM" id="SSF46565">
    <property type="entry name" value="Chaperone J-domain"/>
    <property type="match status" value="1"/>
</dbReference>
<dbReference type="InterPro" id="IPR001623">
    <property type="entry name" value="DnaJ_domain"/>
</dbReference>
<evidence type="ECO:0000313" key="2">
    <source>
        <dbReference type="Proteomes" id="UP001159427"/>
    </source>
</evidence>
<evidence type="ECO:0000313" key="1">
    <source>
        <dbReference type="EMBL" id="CAH3198543.1"/>
    </source>
</evidence>
<comment type="caution">
    <text evidence="1">The sequence shown here is derived from an EMBL/GenBank/DDBJ whole genome shotgun (WGS) entry which is preliminary data.</text>
</comment>
<proteinExistence type="predicted"/>
<organism evidence="1 2">
    <name type="scientific">Porites evermanni</name>
    <dbReference type="NCBI Taxonomy" id="104178"/>
    <lineage>
        <taxon>Eukaryota</taxon>
        <taxon>Metazoa</taxon>
        <taxon>Cnidaria</taxon>
        <taxon>Anthozoa</taxon>
        <taxon>Hexacorallia</taxon>
        <taxon>Scleractinia</taxon>
        <taxon>Fungiina</taxon>
        <taxon>Poritidae</taxon>
        <taxon>Porites</taxon>
    </lineage>
</organism>